<evidence type="ECO:0000313" key="2">
    <source>
        <dbReference type="Proteomes" id="UP000299102"/>
    </source>
</evidence>
<accession>A0A4C1YLM0</accession>
<dbReference type="AlphaFoldDB" id="A0A4C1YLM0"/>
<keyword evidence="2" id="KW-1185">Reference proteome</keyword>
<proteinExistence type="predicted"/>
<sequence>MRTRPINVSNHATSRRKTHRAVANGDRWLPQRTWSPVCNRPLHQNAIPRRHRKQALRFSALGRVTATYKDYLSIECSKRNNYKYLRLRQPGVKLITTSSLSVAICRG</sequence>
<comment type="caution">
    <text evidence="1">The sequence shown here is derived from an EMBL/GenBank/DDBJ whole genome shotgun (WGS) entry which is preliminary data.</text>
</comment>
<dbReference type="EMBL" id="BGZK01001270">
    <property type="protein sequence ID" value="GBP75973.1"/>
    <property type="molecule type" value="Genomic_DNA"/>
</dbReference>
<evidence type="ECO:0000313" key="1">
    <source>
        <dbReference type="EMBL" id="GBP75973.1"/>
    </source>
</evidence>
<dbReference type="Proteomes" id="UP000299102">
    <property type="component" value="Unassembled WGS sequence"/>
</dbReference>
<organism evidence="1 2">
    <name type="scientific">Eumeta variegata</name>
    <name type="common">Bagworm moth</name>
    <name type="synonym">Eumeta japonica</name>
    <dbReference type="NCBI Taxonomy" id="151549"/>
    <lineage>
        <taxon>Eukaryota</taxon>
        <taxon>Metazoa</taxon>
        <taxon>Ecdysozoa</taxon>
        <taxon>Arthropoda</taxon>
        <taxon>Hexapoda</taxon>
        <taxon>Insecta</taxon>
        <taxon>Pterygota</taxon>
        <taxon>Neoptera</taxon>
        <taxon>Endopterygota</taxon>
        <taxon>Lepidoptera</taxon>
        <taxon>Glossata</taxon>
        <taxon>Ditrysia</taxon>
        <taxon>Tineoidea</taxon>
        <taxon>Psychidae</taxon>
        <taxon>Oiketicinae</taxon>
        <taxon>Eumeta</taxon>
    </lineage>
</organism>
<gene>
    <name evidence="1" type="ORF">EVAR_32224_1</name>
</gene>
<protein>
    <submittedName>
        <fullName evidence="1">Uncharacterized protein</fullName>
    </submittedName>
</protein>
<reference evidence="1 2" key="1">
    <citation type="journal article" date="2019" name="Commun. Biol.">
        <title>The bagworm genome reveals a unique fibroin gene that provides high tensile strength.</title>
        <authorList>
            <person name="Kono N."/>
            <person name="Nakamura H."/>
            <person name="Ohtoshi R."/>
            <person name="Tomita M."/>
            <person name="Numata K."/>
            <person name="Arakawa K."/>
        </authorList>
    </citation>
    <scope>NUCLEOTIDE SEQUENCE [LARGE SCALE GENOMIC DNA]</scope>
</reference>
<name>A0A4C1YLM0_EUMVA</name>